<feature type="transmembrane region" description="Helical" evidence="11">
    <location>
        <begin position="1061"/>
        <end position="1082"/>
    </location>
</feature>
<feature type="domain" description="Cation/H(+) antiporter C-terminal" evidence="14">
    <location>
        <begin position="1456"/>
        <end position="1597"/>
    </location>
</feature>
<evidence type="ECO:0000256" key="6">
    <source>
        <dbReference type="ARBA" id="ARBA00022958"/>
    </source>
</evidence>
<feature type="transmembrane region" description="Helical" evidence="11">
    <location>
        <begin position="287"/>
        <end position="320"/>
    </location>
</feature>
<evidence type="ECO:0000256" key="4">
    <source>
        <dbReference type="ARBA" id="ARBA00022538"/>
    </source>
</evidence>
<dbReference type="InterPro" id="IPR057291">
    <property type="entry name" value="CHX17_2nd"/>
</dbReference>
<feature type="transmembrane region" description="Helical" evidence="11">
    <location>
        <begin position="86"/>
        <end position="108"/>
    </location>
</feature>
<evidence type="ECO:0000256" key="11">
    <source>
        <dbReference type="SAM" id="Phobius"/>
    </source>
</evidence>
<feature type="transmembrane region" description="Helical" evidence="11">
    <location>
        <begin position="215"/>
        <end position="235"/>
    </location>
</feature>
<dbReference type="InterPro" id="IPR057290">
    <property type="entry name" value="CHX17_C"/>
</dbReference>
<comment type="similarity">
    <text evidence="10">Belongs to the monovalent cation:proton antiporter 2 (CPA2) transporter (TC 2.A.37) family. CHX (TC 2.A.37.4) subfamily.</text>
</comment>
<dbReference type="GO" id="GO:0006813">
    <property type="term" value="P:potassium ion transport"/>
    <property type="evidence" value="ECO:0007669"/>
    <property type="project" value="UniProtKB-KW"/>
</dbReference>
<feature type="transmembrane region" description="Helical" evidence="11">
    <location>
        <begin position="1103"/>
        <end position="1132"/>
    </location>
</feature>
<keyword evidence="5 11" id="KW-0812">Transmembrane</keyword>
<feature type="transmembrane region" description="Helical" evidence="11">
    <location>
        <begin position="1033"/>
        <end position="1055"/>
    </location>
</feature>
<feature type="transmembrane region" description="Helical" evidence="11">
    <location>
        <begin position="1003"/>
        <end position="1021"/>
    </location>
</feature>
<feature type="domain" description="Cation/H+ exchanger transmembrane" evidence="12">
    <location>
        <begin position="886"/>
        <end position="1261"/>
    </location>
</feature>
<evidence type="ECO:0000259" key="13">
    <source>
        <dbReference type="Pfam" id="PF23256"/>
    </source>
</evidence>
<feature type="domain" description="Cation/H+ exchanger transmembrane" evidence="12">
    <location>
        <begin position="68"/>
        <end position="449"/>
    </location>
</feature>
<keyword evidence="7 11" id="KW-1133">Transmembrane helix</keyword>
<comment type="subcellular location">
    <subcellularLocation>
        <location evidence="1">Membrane</location>
        <topology evidence="1">Multi-pass membrane protein</topology>
    </subcellularLocation>
</comment>
<feature type="transmembrane region" description="Helical" evidence="11">
    <location>
        <begin position="364"/>
        <end position="385"/>
    </location>
</feature>
<feature type="transmembrane region" description="Helical" evidence="11">
    <location>
        <begin position="114"/>
        <end position="135"/>
    </location>
</feature>
<feature type="transmembrane region" description="Helical" evidence="11">
    <location>
        <begin position="326"/>
        <end position="352"/>
    </location>
</feature>
<evidence type="ECO:0000256" key="9">
    <source>
        <dbReference type="ARBA" id="ARBA00023136"/>
    </source>
</evidence>
<gene>
    <name evidence="15" type="ORF">NC653_041853</name>
</gene>
<dbReference type="Pfam" id="PF23259">
    <property type="entry name" value="CHX17_C"/>
    <property type="match status" value="2"/>
</dbReference>
<keyword evidence="6" id="KW-0630">Potassium</keyword>
<feature type="transmembrane region" description="Helical" evidence="11">
    <location>
        <begin position="1243"/>
        <end position="1266"/>
    </location>
</feature>
<dbReference type="Gene3D" id="1.20.1530.20">
    <property type="match status" value="2"/>
</dbReference>
<dbReference type="GO" id="GO:0012505">
    <property type="term" value="C:endomembrane system"/>
    <property type="evidence" value="ECO:0007669"/>
    <property type="project" value="TreeGrafter"/>
</dbReference>
<name>A0AAD6PQJ2_9ROSI</name>
<keyword evidence="2" id="KW-0813">Transport</keyword>
<dbReference type="EMBL" id="JAQIZT010000019">
    <property type="protein sequence ID" value="KAJ6952838.1"/>
    <property type="molecule type" value="Genomic_DNA"/>
</dbReference>
<dbReference type="GO" id="GO:1902600">
    <property type="term" value="P:proton transmembrane transport"/>
    <property type="evidence" value="ECO:0007669"/>
    <property type="project" value="InterPro"/>
</dbReference>
<dbReference type="PANTHER" id="PTHR32468">
    <property type="entry name" value="CATION/H + ANTIPORTER"/>
    <property type="match status" value="1"/>
</dbReference>
<dbReference type="Gene3D" id="3.40.50.12370">
    <property type="match status" value="2"/>
</dbReference>
<dbReference type="GO" id="GO:0016020">
    <property type="term" value="C:membrane"/>
    <property type="evidence" value="ECO:0007669"/>
    <property type="project" value="UniProtKB-SubCell"/>
</dbReference>
<evidence type="ECO:0000313" key="16">
    <source>
        <dbReference type="Proteomes" id="UP001164929"/>
    </source>
</evidence>
<feature type="transmembrane region" description="Helical" evidence="11">
    <location>
        <begin position="147"/>
        <end position="169"/>
    </location>
</feature>
<feature type="transmembrane region" description="Helical" evidence="11">
    <location>
        <begin position="890"/>
        <end position="911"/>
    </location>
</feature>
<dbReference type="PANTHER" id="PTHR32468:SF164">
    <property type="entry name" value="OS05G0485000 PROTEIN"/>
    <property type="match status" value="1"/>
</dbReference>
<dbReference type="InterPro" id="IPR006153">
    <property type="entry name" value="Cation/H_exchanger_TM"/>
</dbReference>
<dbReference type="GO" id="GO:0006885">
    <property type="term" value="P:regulation of pH"/>
    <property type="evidence" value="ECO:0007669"/>
    <property type="project" value="TreeGrafter"/>
</dbReference>
<feature type="transmembrane region" description="Helical" evidence="11">
    <location>
        <begin position="931"/>
        <end position="953"/>
    </location>
</feature>
<evidence type="ECO:0000256" key="1">
    <source>
        <dbReference type="ARBA" id="ARBA00004141"/>
    </source>
</evidence>
<feature type="domain" description="Cation/H(+) antiporter C-terminal" evidence="14">
    <location>
        <begin position="642"/>
        <end position="791"/>
    </location>
</feature>
<keyword evidence="3" id="KW-0050">Antiport</keyword>
<comment type="caution">
    <text evidence="15">The sequence shown here is derived from an EMBL/GenBank/DDBJ whole genome shotgun (WGS) entry which is preliminary data.</text>
</comment>
<feature type="transmembrane region" description="Helical" evidence="11">
    <location>
        <begin position="247"/>
        <end position="266"/>
    </location>
</feature>
<dbReference type="InterPro" id="IPR038770">
    <property type="entry name" value="Na+/solute_symporter_sf"/>
</dbReference>
<evidence type="ECO:0000259" key="12">
    <source>
        <dbReference type="Pfam" id="PF00999"/>
    </source>
</evidence>
<dbReference type="Pfam" id="PF23256">
    <property type="entry name" value="CHX17_2nd"/>
    <property type="match status" value="2"/>
</dbReference>
<feature type="transmembrane region" description="Helical" evidence="11">
    <location>
        <begin position="1152"/>
        <end position="1173"/>
    </location>
</feature>
<feature type="transmembrane region" description="Helical" evidence="11">
    <location>
        <begin position="1180"/>
        <end position="1200"/>
    </location>
</feature>
<feature type="transmembrane region" description="Helical" evidence="11">
    <location>
        <begin position="51"/>
        <end position="74"/>
    </location>
</feature>
<protein>
    <recommendedName>
        <fullName evidence="17">Cation/H+ exchanger domain-containing protein</fullName>
    </recommendedName>
</protein>
<dbReference type="Proteomes" id="UP001164929">
    <property type="component" value="Chromosome 19"/>
</dbReference>
<dbReference type="InterPro" id="IPR050794">
    <property type="entry name" value="CPA2_transporter"/>
</dbReference>
<evidence type="ECO:0000256" key="3">
    <source>
        <dbReference type="ARBA" id="ARBA00022449"/>
    </source>
</evidence>
<sequence length="1601" mass="177169">MSQINNSSTQFQNPSRLRFDEELRVGIHVVCQHVGMINSRGLWFQDDPLEYTLPLLLLQLSLISIITRSVYIFLKPLGQPSIVSHILGGVILGPSILGHNLAFMNKIFPREGRITLETLSVFGIMLFIFQVGVKIDPSIVWKSGKRALVVGILGFFIPFALASSIRLLLCHSISLDDAVCHVLQLVVLMQSVTAFPVIAIFLAEFKILNSDIGRLASSSSMICDMCFWSFMLIFYVAHVAKEKSMQAAIGSILSVGCLVYLLLFGIRPAALWAIRNTPEGKPVKDAYIYVVFVALMGFGFLGEVIGINSLITSFLLGLVIPDGPPLGAAIVDRLDCFVSALLMPIFFTLCGLKTNVFSVQKWKTVGAILLVVFIGFLGKIIGTMLPPLFCRMPFRDALALGLLMNSKGIVELVLLNDWKTNSDNMTDECFAIMILSVVVLIGVISPLVKALYDPSRRFLAYRRRTIRHHQSNEELRILACVLSQDNVRTIINLLDVSNHTNDNPIGIYVLHLIKLVGRASSLLITHLPREKPSQNPTESERIFNAFKKFEHENCSRAALHCCKSISPYETMHNDVCSVALEHRISFIIIPFYNQSINGKMVSSFHVFRHLNKNVLDKAPCSVGVLVDRGNFRKSLAELLSCRIVVLFFGGADDREALAYAVRMSGNPHVSVTLLHFTTTSTSEGAEIAGGTERSKRLDSEILDEYKLNAGENERVSYLEEVVMDSEGVLAVIESIENSYDLVMVGKRHGESELMSNLGKCNEHIELGAIGEMLAVTDSKLRASVLVVQQQTRVWGLRDAEDSSLLRREEKDVAGVPNSNTSGLAEWIEFPERGPLGDFLASETDFKLVCQGIMSERSRGIFYGDNPLDHATPTVLAQLSLSSLLSALTQYILTPLGESAFISMLLVGFALGPTLWGDNNSFLSKVYSAKSINVSSTFAFFGCILYLFLLGIKLDLGMVKRAGRKAVVIGFLTFIFPITLNLIVAEILTTNMEMEPYLHDCVPYIAVFQSVTTFHVIVCLVADLKLINSELGQLAISSSMISGTCSWSLTCFFLLIDRDETHDLISLILIFAILLVIIIFFLLRPLMTWMTGKTSEGKQVKETYVISIFIMLLGCAFLSEVFGHHVLFGAVALGMAVPHGPPLGSALVNKIESFVSSILLPSYFVFSVAGVNILSIHSKTVTVVSIFGVSSFIGKLLGGMLPALYFNIPPVEAFSLGLVMSCQGVSDVLLMQHGKFLSLLDTQIYSIMVINMLFLSGTFTPIIKLLYNPSKKYASCKKRTIQHTSLHMEFRILACIYHQDSTPCIIRLLEVTNPTAKTPMCCYVVHLLQLTGSLIPLLVHHEPGKSAKFHAKDSSHIINAFRLYEQECNGNVVVNLFTSISPFSTIHEEVCRLAAEKSTSLVIIPFHKQWRLHGIENIAEARSVNRHILQKAPCSVGILVNRGTSSASKNNNLYDIGIFFAHGSDDREALAYGLRMAKHSKVAVTVIHLIDLARTSQDFHEMELDNDIITEYKIQSAGKRQHSYRQESVNDCVDLIRLITSVENSFDLILVGRSYGSCSPLFEGLTEWSEFPELGFMGDMLTSSDSQCQVSVLVVQQQISRA</sequence>
<evidence type="ECO:0000256" key="5">
    <source>
        <dbReference type="ARBA" id="ARBA00022692"/>
    </source>
</evidence>
<evidence type="ECO:0000256" key="2">
    <source>
        <dbReference type="ARBA" id="ARBA00022448"/>
    </source>
</evidence>
<keyword evidence="16" id="KW-1185">Reference proteome</keyword>
<organism evidence="15 16">
    <name type="scientific">Populus alba x Populus x berolinensis</name>
    <dbReference type="NCBI Taxonomy" id="444605"/>
    <lineage>
        <taxon>Eukaryota</taxon>
        <taxon>Viridiplantae</taxon>
        <taxon>Streptophyta</taxon>
        <taxon>Embryophyta</taxon>
        <taxon>Tracheophyta</taxon>
        <taxon>Spermatophyta</taxon>
        <taxon>Magnoliopsida</taxon>
        <taxon>eudicotyledons</taxon>
        <taxon>Gunneridae</taxon>
        <taxon>Pentapetalae</taxon>
        <taxon>rosids</taxon>
        <taxon>fabids</taxon>
        <taxon>Malpighiales</taxon>
        <taxon>Salicaceae</taxon>
        <taxon>Saliceae</taxon>
        <taxon>Populus</taxon>
    </lineage>
</organism>
<accession>A0AAD6PQJ2</accession>
<proteinExistence type="inferred from homology"/>
<feature type="transmembrane region" description="Helical" evidence="11">
    <location>
        <begin position="430"/>
        <end position="452"/>
    </location>
</feature>
<evidence type="ECO:0000259" key="14">
    <source>
        <dbReference type="Pfam" id="PF23259"/>
    </source>
</evidence>
<keyword evidence="9 11" id="KW-0472">Membrane</keyword>
<keyword evidence="8" id="KW-0406">Ion transport</keyword>
<feature type="transmembrane region" description="Helical" evidence="11">
    <location>
        <begin position="965"/>
        <end position="983"/>
    </location>
</feature>
<evidence type="ECO:0000313" key="15">
    <source>
        <dbReference type="EMBL" id="KAJ6952838.1"/>
    </source>
</evidence>
<feature type="transmembrane region" description="Helical" evidence="11">
    <location>
        <begin position="181"/>
        <end position="203"/>
    </location>
</feature>
<evidence type="ECO:0000256" key="8">
    <source>
        <dbReference type="ARBA" id="ARBA00023065"/>
    </source>
</evidence>
<dbReference type="FunFam" id="1.20.1530.20:FF:000003">
    <property type="entry name" value="Cation/H(+) antiporter 15"/>
    <property type="match status" value="2"/>
</dbReference>
<evidence type="ECO:0000256" key="10">
    <source>
        <dbReference type="ARBA" id="ARBA00038341"/>
    </source>
</evidence>
<dbReference type="GO" id="GO:0015297">
    <property type="term" value="F:antiporter activity"/>
    <property type="evidence" value="ECO:0007669"/>
    <property type="project" value="UniProtKB-KW"/>
</dbReference>
<evidence type="ECO:0008006" key="17">
    <source>
        <dbReference type="Google" id="ProtNLM"/>
    </source>
</evidence>
<reference evidence="15" key="1">
    <citation type="journal article" date="2023" name="Mol. Ecol. Resour.">
        <title>Chromosome-level genome assembly of a triploid poplar Populus alba 'Berolinensis'.</title>
        <authorList>
            <person name="Chen S."/>
            <person name="Yu Y."/>
            <person name="Wang X."/>
            <person name="Wang S."/>
            <person name="Zhang T."/>
            <person name="Zhou Y."/>
            <person name="He R."/>
            <person name="Meng N."/>
            <person name="Wang Y."/>
            <person name="Liu W."/>
            <person name="Liu Z."/>
            <person name="Liu J."/>
            <person name="Guo Q."/>
            <person name="Huang H."/>
            <person name="Sederoff R.R."/>
            <person name="Wang G."/>
            <person name="Qu G."/>
            <person name="Chen S."/>
        </authorList>
    </citation>
    <scope>NUCLEOTIDE SEQUENCE</scope>
    <source>
        <strain evidence="15">SC-2020</strain>
    </source>
</reference>
<evidence type="ECO:0000256" key="7">
    <source>
        <dbReference type="ARBA" id="ARBA00022989"/>
    </source>
</evidence>
<keyword evidence="4" id="KW-0633">Potassium transport</keyword>
<feature type="domain" description="Cation/H(+) antiporter central" evidence="13">
    <location>
        <begin position="507"/>
        <end position="629"/>
    </location>
</feature>
<dbReference type="Pfam" id="PF00999">
    <property type="entry name" value="Na_H_Exchanger"/>
    <property type="match status" value="2"/>
</dbReference>
<feature type="domain" description="Cation/H(+) antiporter central" evidence="13">
    <location>
        <begin position="1352"/>
        <end position="1445"/>
    </location>
</feature>